<evidence type="ECO:0000313" key="1">
    <source>
        <dbReference type="EMBL" id="KAJ9659924.1"/>
    </source>
</evidence>
<proteinExistence type="predicted"/>
<dbReference type="EMBL" id="JAPDRQ010000035">
    <property type="protein sequence ID" value="KAJ9659924.1"/>
    <property type="molecule type" value="Genomic_DNA"/>
</dbReference>
<accession>A0ACC3AD72</accession>
<keyword evidence="2" id="KW-1185">Reference proteome</keyword>
<sequence length="304" mass="32295">MGSISQAKVGLVTGGASGMGLDVVENLVSKGWNIAIADFDVTLGESVASRLGSQVLFVKTNVVNYDEQVTAFAATYKKWGRINFVFANAGIGGKGDFYAQEEEVEGTGGPPKPNTLVMDVCATGVIYSSYLALHFFRKNKEGGGYLVMTASAAGLYPSGQIPLYGMAKHGVVGLARSMAQHLKSANEPISVNCVCPGVVPTRLMPQAWLDAMPSDMITPTSTVVKAIDGFLADQSITGQAAECSGQEVIYRDPPPPGNDVAAFMLGGTWATKMDIKSLMDHTKVRNAYYDKMEEDLVQSGTYGH</sequence>
<reference evidence="1" key="1">
    <citation type="submission" date="2022-10" db="EMBL/GenBank/DDBJ databases">
        <title>Culturing micro-colonial fungi from biological soil crusts in the Mojave desert and describing Neophaeococcomyces mojavensis, and introducing the new genera and species Taxawa tesnikishii.</title>
        <authorList>
            <person name="Kurbessoian T."/>
            <person name="Stajich J.E."/>
        </authorList>
    </citation>
    <scope>NUCLEOTIDE SEQUENCE</scope>
    <source>
        <strain evidence="1">JES_112</strain>
    </source>
</reference>
<dbReference type="Proteomes" id="UP001172386">
    <property type="component" value="Unassembled WGS sequence"/>
</dbReference>
<comment type="caution">
    <text evidence="1">The sequence shown here is derived from an EMBL/GenBank/DDBJ whole genome shotgun (WGS) entry which is preliminary data.</text>
</comment>
<evidence type="ECO:0000313" key="2">
    <source>
        <dbReference type="Proteomes" id="UP001172386"/>
    </source>
</evidence>
<protein>
    <submittedName>
        <fullName evidence="1">Uncharacterized protein</fullName>
    </submittedName>
</protein>
<gene>
    <name evidence="1" type="ORF">H2198_002814</name>
</gene>
<organism evidence="1 2">
    <name type="scientific">Neophaeococcomyces mojaviensis</name>
    <dbReference type="NCBI Taxonomy" id="3383035"/>
    <lineage>
        <taxon>Eukaryota</taxon>
        <taxon>Fungi</taxon>
        <taxon>Dikarya</taxon>
        <taxon>Ascomycota</taxon>
        <taxon>Pezizomycotina</taxon>
        <taxon>Eurotiomycetes</taxon>
        <taxon>Chaetothyriomycetidae</taxon>
        <taxon>Chaetothyriales</taxon>
        <taxon>Chaetothyriales incertae sedis</taxon>
        <taxon>Neophaeococcomyces</taxon>
    </lineage>
</organism>
<name>A0ACC3AD72_9EURO</name>